<evidence type="ECO:0000313" key="1">
    <source>
        <dbReference type="EMBL" id="CAH0098907.1"/>
    </source>
</evidence>
<dbReference type="Proteomes" id="UP000789390">
    <property type="component" value="Unassembled WGS sequence"/>
</dbReference>
<gene>
    <name evidence="1" type="ORF">DGAL_LOCUS1015</name>
</gene>
<protein>
    <recommendedName>
        <fullName evidence="3">RAB6A-GEF complex partner protein 2</fullName>
    </recommendedName>
</protein>
<evidence type="ECO:0000313" key="2">
    <source>
        <dbReference type="Proteomes" id="UP000789390"/>
    </source>
</evidence>
<reference evidence="1" key="1">
    <citation type="submission" date="2021-11" db="EMBL/GenBank/DDBJ databases">
        <authorList>
            <person name="Schell T."/>
        </authorList>
    </citation>
    <scope>NUCLEOTIDE SEQUENCE</scope>
    <source>
        <strain evidence="1">M5</strain>
    </source>
</reference>
<evidence type="ECO:0008006" key="3">
    <source>
        <dbReference type="Google" id="ProtNLM"/>
    </source>
</evidence>
<organism evidence="1 2">
    <name type="scientific">Daphnia galeata</name>
    <dbReference type="NCBI Taxonomy" id="27404"/>
    <lineage>
        <taxon>Eukaryota</taxon>
        <taxon>Metazoa</taxon>
        <taxon>Ecdysozoa</taxon>
        <taxon>Arthropoda</taxon>
        <taxon>Crustacea</taxon>
        <taxon>Branchiopoda</taxon>
        <taxon>Diplostraca</taxon>
        <taxon>Cladocera</taxon>
        <taxon>Anomopoda</taxon>
        <taxon>Daphniidae</taxon>
        <taxon>Daphnia</taxon>
    </lineage>
</organism>
<dbReference type="OrthoDB" id="1918at2759"/>
<dbReference type="Pfam" id="PF08737">
    <property type="entry name" value="Rgp1"/>
    <property type="match status" value="2"/>
</dbReference>
<dbReference type="AlphaFoldDB" id="A0A8J2WGR9"/>
<sequence>MNSWYSKYTYGFSINDKHKRNQDKMIEVSARLTGGPVYFTGDKISCRVTFCNTHQTSKSHLNYVQTKDSADGREVLGWASAQVVCICSINPQKVLDSISKSNSMVMNNSTSLSPRAGERGLVIFSTKPKILVCDLRLPDDTYADYLYEEIIPSNLPPSFRGQAIKYSYKLKIGLQRVGASVKLLHVPLRLMTWQRLPSSQDEQEVVVSNPFLRKNISVNSEFDDPLETMQLLTSRRSPSVYKVTNSRGKVVSLCLFKTGYRLGEDIVGTLDFGDSQVSCTQYSVTLQSQEVVPEKKRFRIGGHQSNKPGDESVVTSYSKHHEFCVGFLQTHLSLPVPLHVTQSFDTDMIALKWRLHFEFVTAVTALNWSGETAWEPPTVMNIETMVWDLPIIIHPTAPTHVSKALYSICEATALL</sequence>
<proteinExistence type="predicted"/>
<keyword evidence="2" id="KW-1185">Reference proteome</keyword>
<name>A0A8J2WGR9_9CRUS</name>
<dbReference type="PANTHER" id="PTHR12507">
    <property type="entry name" value="REDUCED GROWTH PHENOTYPE 1 RGP1, YEAST -RELATED"/>
    <property type="match status" value="1"/>
</dbReference>
<dbReference type="InterPro" id="IPR014848">
    <property type="entry name" value="Rgp1"/>
</dbReference>
<comment type="caution">
    <text evidence="1">The sequence shown here is derived from an EMBL/GenBank/DDBJ whole genome shotgun (WGS) entry which is preliminary data.</text>
</comment>
<accession>A0A8J2WGR9</accession>
<dbReference type="EMBL" id="CAKKLH010000011">
    <property type="protein sequence ID" value="CAH0098907.1"/>
    <property type="molecule type" value="Genomic_DNA"/>
</dbReference>